<dbReference type="InterPro" id="IPR011008">
    <property type="entry name" value="Dimeric_a/b-barrel"/>
</dbReference>
<dbReference type="PANTHER" id="PTHR30154">
    <property type="entry name" value="LEUCINE-RESPONSIVE REGULATORY PROTEIN"/>
    <property type="match status" value="1"/>
</dbReference>
<dbReference type="InterPro" id="IPR036388">
    <property type="entry name" value="WH-like_DNA-bd_sf"/>
</dbReference>
<dbReference type="InterPro" id="IPR036390">
    <property type="entry name" value="WH_DNA-bd_sf"/>
</dbReference>
<feature type="domain" description="HTH asnC-type" evidence="4">
    <location>
        <begin position="8"/>
        <end position="69"/>
    </location>
</feature>
<dbReference type="InterPro" id="IPR000485">
    <property type="entry name" value="AsnC-type_HTH_dom"/>
</dbReference>
<dbReference type="PANTHER" id="PTHR30154:SF45">
    <property type="entry name" value="TRANSCRIPTIONAL REGULATORY PROTEIN (PROBABLY ASNC-FAMILY)-RELATED"/>
    <property type="match status" value="1"/>
</dbReference>
<evidence type="ECO:0000313" key="6">
    <source>
        <dbReference type="Proteomes" id="UP000245992"/>
    </source>
</evidence>
<protein>
    <submittedName>
        <fullName evidence="5">AsnC family transcriptional regulator</fullName>
    </submittedName>
</protein>
<keyword evidence="3" id="KW-0804">Transcription</keyword>
<dbReference type="EMBL" id="AZSP01000194">
    <property type="protein sequence ID" value="PVE10498.1"/>
    <property type="molecule type" value="Genomic_DNA"/>
</dbReference>
<evidence type="ECO:0000256" key="2">
    <source>
        <dbReference type="ARBA" id="ARBA00023125"/>
    </source>
</evidence>
<evidence type="ECO:0000256" key="3">
    <source>
        <dbReference type="ARBA" id="ARBA00023163"/>
    </source>
</evidence>
<accession>A0A2T7T5W9</accession>
<dbReference type="GO" id="GO:0005829">
    <property type="term" value="C:cytosol"/>
    <property type="evidence" value="ECO:0007669"/>
    <property type="project" value="TreeGrafter"/>
</dbReference>
<dbReference type="Pfam" id="PF01037">
    <property type="entry name" value="AsnC_trans_reg"/>
    <property type="match status" value="1"/>
</dbReference>
<keyword evidence="1" id="KW-0805">Transcription regulation</keyword>
<comment type="caution">
    <text evidence="5">The sequence shown here is derived from an EMBL/GenBank/DDBJ whole genome shotgun (WGS) entry which is preliminary data.</text>
</comment>
<name>A0A2T7T5W9_9ACTN</name>
<dbReference type="InterPro" id="IPR019887">
    <property type="entry name" value="Tscrpt_reg_AsnC/Lrp_C"/>
</dbReference>
<keyword evidence="6" id="KW-1185">Reference proteome</keyword>
<gene>
    <name evidence="5" type="ORF">Y717_30250</name>
</gene>
<dbReference type="OrthoDB" id="4379331at2"/>
<evidence type="ECO:0000259" key="4">
    <source>
        <dbReference type="PROSITE" id="PS50956"/>
    </source>
</evidence>
<dbReference type="SUPFAM" id="SSF54909">
    <property type="entry name" value="Dimeric alpha+beta barrel"/>
    <property type="match status" value="1"/>
</dbReference>
<reference evidence="5 6" key="1">
    <citation type="submission" date="2013-12" db="EMBL/GenBank/DDBJ databases">
        <title>Annotated genome of Streptomyces scopuliridis.</title>
        <authorList>
            <person name="Olson J.B."/>
        </authorList>
    </citation>
    <scope>NUCLEOTIDE SEQUENCE [LARGE SCALE GENOMIC DNA]</scope>
    <source>
        <strain evidence="5 6">RB72</strain>
    </source>
</reference>
<dbReference type="SUPFAM" id="SSF46785">
    <property type="entry name" value="Winged helix' DNA-binding domain"/>
    <property type="match status" value="1"/>
</dbReference>
<sequence>MRRHGTVLDDLDRKILTALIADARASFKEIGLSIGLSAPAVKRRVDRLREDEVITGFTTVVTPSALGWHTEAYVEVFCEGAAPPKRLAEVVRNHPEIQSAVTVTGRADAILHIRALDVEHFEDVLERIRAESFVKETHSFVVLSHLLPSSPEAGSGRFSRINE</sequence>
<dbReference type="Gene3D" id="1.10.10.10">
    <property type="entry name" value="Winged helix-like DNA-binding domain superfamily/Winged helix DNA-binding domain"/>
    <property type="match status" value="1"/>
</dbReference>
<proteinExistence type="predicted"/>
<dbReference type="STRING" id="1440053.GCA_000718095_04942"/>
<evidence type="ECO:0000256" key="1">
    <source>
        <dbReference type="ARBA" id="ARBA00023015"/>
    </source>
</evidence>
<dbReference type="Proteomes" id="UP000245992">
    <property type="component" value="Unassembled WGS sequence"/>
</dbReference>
<keyword evidence="2" id="KW-0238">DNA-binding</keyword>
<dbReference type="AlphaFoldDB" id="A0A2T7T5W9"/>
<dbReference type="RefSeq" id="WP_030353932.1">
    <property type="nucleotide sequence ID" value="NZ_AZSP01000194.1"/>
</dbReference>
<dbReference type="PRINTS" id="PR00033">
    <property type="entry name" value="HTHASNC"/>
</dbReference>
<dbReference type="GeneID" id="95540508"/>
<dbReference type="Gene3D" id="3.30.70.920">
    <property type="match status" value="1"/>
</dbReference>
<evidence type="ECO:0000313" key="5">
    <source>
        <dbReference type="EMBL" id="PVE10498.1"/>
    </source>
</evidence>
<dbReference type="PROSITE" id="PS50956">
    <property type="entry name" value="HTH_ASNC_2"/>
    <property type="match status" value="1"/>
</dbReference>
<dbReference type="GO" id="GO:0043565">
    <property type="term" value="F:sequence-specific DNA binding"/>
    <property type="evidence" value="ECO:0007669"/>
    <property type="project" value="InterPro"/>
</dbReference>
<dbReference type="SMART" id="SM00344">
    <property type="entry name" value="HTH_ASNC"/>
    <property type="match status" value="1"/>
</dbReference>
<dbReference type="Pfam" id="PF13404">
    <property type="entry name" value="HTH_AsnC-type"/>
    <property type="match status" value="1"/>
</dbReference>
<organism evidence="5 6">
    <name type="scientific">Streptomyces scopuliridis RB72</name>
    <dbReference type="NCBI Taxonomy" id="1440053"/>
    <lineage>
        <taxon>Bacteria</taxon>
        <taxon>Bacillati</taxon>
        <taxon>Actinomycetota</taxon>
        <taxon>Actinomycetes</taxon>
        <taxon>Kitasatosporales</taxon>
        <taxon>Streptomycetaceae</taxon>
        <taxon>Streptomyces</taxon>
    </lineage>
</organism>
<dbReference type="InterPro" id="IPR019888">
    <property type="entry name" value="Tscrpt_reg_AsnC-like"/>
</dbReference>
<dbReference type="GO" id="GO:0043200">
    <property type="term" value="P:response to amino acid"/>
    <property type="evidence" value="ECO:0007669"/>
    <property type="project" value="TreeGrafter"/>
</dbReference>